<evidence type="ECO:0000259" key="1">
    <source>
        <dbReference type="Pfam" id="PF02826"/>
    </source>
</evidence>
<reference evidence="2" key="1">
    <citation type="submission" date="2020-10" db="EMBL/GenBank/DDBJ databases">
        <authorList>
            <person name="Gilroy R."/>
        </authorList>
    </citation>
    <scope>NUCLEOTIDE SEQUENCE</scope>
    <source>
        <strain evidence="2">13361</strain>
    </source>
</reference>
<dbReference type="GO" id="GO:0051287">
    <property type="term" value="F:NAD binding"/>
    <property type="evidence" value="ECO:0007669"/>
    <property type="project" value="InterPro"/>
</dbReference>
<dbReference type="InterPro" id="IPR036291">
    <property type="entry name" value="NAD(P)-bd_dom_sf"/>
</dbReference>
<dbReference type="Proteomes" id="UP000886796">
    <property type="component" value="Unassembled WGS sequence"/>
</dbReference>
<dbReference type="Pfam" id="PF02826">
    <property type="entry name" value="2-Hacid_dh_C"/>
    <property type="match status" value="1"/>
</dbReference>
<dbReference type="EMBL" id="DVFK01000064">
    <property type="protein sequence ID" value="HIQ67753.1"/>
    <property type="molecule type" value="Genomic_DNA"/>
</dbReference>
<feature type="domain" description="D-isomer specific 2-hydroxyacid dehydrogenase NAD-binding" evidence="1">
    <location>
        <begin position="114"/>
        <end position="176"/>
    </location>
</feature>
<dbReference type="InterPro" id="IPR006140">
    <property type="entry name" value="D-isomer_DH_NAD-bd"/>
</dbReference>
<dbReference type="Gene3D" id="3.40.50.720">
    <property type="entry name" value="NAD(P)-binding Rossmann-like Domain"/>
    <property type="match status" value="1"/>
</dbReference>
<organism evidence="2 3">
    <name type="scientific">Candidatus Faecousia excrementigallinarum</name>
    <dbReference type="NCBI Taxonomy" id="2840806"/>
    <lineage>
        <taxon>Bacteria</taxon>
        <taxon>Bacillati</taxon>
        <taxon>Bacillota</taxon>
        <taxon>Clostridia</taxon>
        <taxon>Eubacteriales</taxon>
        <taxon>Oscillospiraceae</taxon>
        <taxon>Faecousia</taxon>
    </lineage>
</organism>
<accession>A0A9D0Z4M1</accession>
<reference evidence="2" key="2">
    <citation type="journal article" date="2021" name="PeerJ">
        <title>Extensive microbial diversity within the chicken gut microbiome revealed by metagenomics and culture.</title>
        <authorList>
            <person name="Gilroy R."/>
            <person name="Ravi A."/>
            <person name="Getino M."/>
            <person name="Pursley I."/>
            <person name="Horton D.L."/>
            <person name="Alikhan N.F."/>
            <person name="Baker D."/>
            <person name="Gharbi K."/>
            <person name="Hall N."/>
            <person name="Watson M."/>
            <person name="Adriaenssens E.M."/>
            <person name="Foster-Nyarko E."/>
            <person name="Jarju S."/>
            <person name="Secka A."/>
            <person name="Antonio M."/>
            <person name="Oren A."/>
            <person name="Chaudhuri R.R."/>
            <person name="La Ragione R."/>
            <person name="Hildebrand F."/>
            <person name="Pallen M.J."/>
        </authorList>
    </citation>
    <scope>NUCLEOTIDE SEQUENCE</scope>
    <source>
        <strain evidence="2">13361</strain>
    </source>
</reference>
<comment type="caution">
    <text evidence="2">The sequence shown here is derived from an EMBL/GenBank/DDBJ whole genome shotgun (WGS) entry which is preliminary data.</text>
</comment>
<proteinExistence type="predicted"/>
<dbReference type="AlphaFoldDB" id="A0A9D0Z4M1"/>
<gene>
    <name evidence="2" type="ORF">IAB74_04490</name>
</gene>
<name>A0A9D0Z4M1_9FIRM</name>
<protein>
    <recommendedName>
        <fullName evidence="1">D-isomer specific 2-hydroxyacid dehydrogenase NAD-binding domain-containing protein</fullName>
    </recommendedName>
</protein>
<sequence length="248" mass="26453">MNSLKLLLSGGSPALPYAGEILSRAGVEVVQEPSADTAVVLLPVPSFDDQGNIKGGGSPESLLQELPKNVLILGGNLNHPIFQDYETVDFLQDPDYVAQNAAITAHCALREAMDRLPVTLEGQSVLVIGWGRIGKCLARLLQGLDARVTIATRKESDRAMAAALGYTAISLGEIQSRDYRLIYNTAPAPILPEEDSPALKIDLASRKGMGGKDVVWARGLPGKDTPESSGALIARRVLSILKEKGYVL</sequence>
<evidence type="ECO:0000313" key="2">
    <source>
        <dbReference type="EMBL" id="HIQ67753.1"/>
    </source>
</evidence>
<dbReference type="SUPFAM" id="SSF51735">
    <property type="entry name" value="NAD(P)-binding Rossmann-fold domains"/>
    <property type="match status" value="1"/>
</dbReference>
<evidence type="ECO:0000313" key="3">
    <source>
        <dbReference type="Proteomes" id="UP000886796"/>
    </source>
</evidence>